<dbReference type="RefSeq" id="WP_175602626.1">
    <property type="nucleotide sequence ID" value="NZ_JABWGO010000005.1"/>
</dbReference>
<feature type="region of interest" description="Disordered" evidence="4">
    <location>
        <begin position="106"/>
        <end position="164"/>
    </location>
</feature>
<organism evidence="5 6">
    <name type="scientific">Nonomuraea rhodomycinica</name>
    <dbReference type="NCBI Taxonomy" id="1712872"/>
    <lineage>
        <taxon>Bacteria</taxon>
        <taxon>Bacillati</taxon>
        <taxon>Actinomycetota</taxon>
        <taxon>Actinomycetes</taxon>
        <taxon>Streptosporangiales</taxon>
        <taxon>Streptosporangiaceae</taxon>
        <taxon>Nonomuraea</taxon>
    </lineage>
</organism>
<comment type="subcellular location">
    <subcellularLocation>
        <location evidence="2">Gas vesicle</location>
    </subcellularLocation>
</comment>
<dbReference type="GO" id="GO:0012506">
    <property type="term" value="C:vesicle membrane"/>
    <property type="evidence" value="ECO:0007669"/>
    <property type="project" value="InterPro"/>
</dbReference>
<dbReference type="PANTHER" id="PTHR35344">
    <property type="entry name" value="GAS VESICLE STRUCTURAL PROTEIN 2-RELATED"/>
    <property type="match status" value="1"/>
</dbReference>
<evidence type="ECO:0000256" key="1">
    <source>
        <dbReference type="ARBA" id="ARBA00022987"/>
    </source>
</evidence>
<dbReference type="EMBL" id="JABWGO010000005">
    <property type="protein sequence ID" value="NUW43120.1"/>
    <property type="molecule type" value="Genomic_DNA"/>
</dbReference>
<dbReference type="Pfam" id="PF00741">
    <property type="entry name" value="Gas_vesicle"/>
    <property type="match status" value="1"/>
</dbReference>
<name>A0A7Y6IS52_9ACTN</name>
<sequence>MEPARTGIGRQAYPSSSGGREPTNLGDILERVLDRGVIIAGDIRVNLLDIELLTIKLRLIIASVDTAREMGIDWWEHDPWLTGKDRGLEEENRRLRDRVAELEEGYPRSRRADREVEGRSGRRAVEGEAEGRSGRRVVEGQVEGRSRRRAVRGEVEREEDDRGR</sequence>
<accession>A0A7Y6IS52</accession>
<comment type="caution">
    <text evidence="5">The sequence shown here is derived from an EMBL/GenBank/DDBJ whole genome shotgun (WGS) entry which is preliminary data.</text>
</comment>
<dbReference type="PANTHER" id="PTHR35344:SF4">
    <property type="entry name" value="GAS VESICLE PROTEIN A1"/>
    <property type="match status" value="1"/>
</dbReference>
<dbReference type="GO" id="GO:0005198">
    <property type="term" value="F:structural molecule activity"/>
    <property type="evidence" value="ECO:0007669"/>
    <property type="project" value="InterPro"/>
</dbReference>
<keyword evidence="6" id="KW-1185">Reference proteome</keyword>
<gene>
    <name evidence="5" type="ORF">HT134_23710</name>
</gene>
<evidence type="ECO:0000313" key="6">
    <source>
        <dbReference type="Proteomes" id="UP000546126"/>
    </source>
</evidence>
<dbReference type="PROSITE" id="PS00234">
    <property type="entry name" value="GAS_VESICLE_A_1"/>
    <property type="match status" value="1"/>
</dbReference>
<dbReference type="InterPro" id="IPR018493">
    <property type="entry name" value="GvpA-like_CS"/>
</dbReference>
<dbReference type="Proteomes" id="UP000546126">
    <property type="component" value="Unassembled WGS sequence"/>
</dbReference>
<proteinExistence type="inferred from homology"/>
<keyword evidence="1" id="KW-0304">Gas vesicle</keyword>
<protein>
    <submittedName>
        <fullName evidence="5">Gas vesicle protein</fullName>
    </submittedName>
</protein>
<dbReference type="AlphaFoldDB" id="A0A7Y6IS52"/>
<reference evidence="5 6" key="1">
    <citation type="submission" date="2020-06" db="EMBL/GenBank/DDBJ databases">
        <authorList>
            <person name="Chanama M."/>
        </authorList>
    </citation>
    <scope>NUCLEOTIDE SEQUENCE [LARGE SCALE GENOMIC DNA]</scope>
    <source>
        <strain evidence="5 6">TBRC6557</strain>
    </source>
</reference>
<evidence type="ECO:0000256" key="3">
    <source>
        <dbReference type="ARBA" id="ARBA00035646"/>
    </source>
</evidence>
<comment type="similarity">
    <text evidence="3">Belongs to the gas vesicle GvpA family.</text>
</comment>
<dbReference type="GO" id="GO:0031411">
    <property type="term" value="C:gas vesicle"/>
    <property type="evidence" value="ECO:0007669"/>
    <property type="project" value="UniProtKB-SubCell"/>
</dbReference>
<evidence type="ECO:0000256" key="2">
    <source>
        <dbReference type="ARBA" id="ARBA00035108"/>
    </source>
</evidence>
<evidence type="ECO:0000313" key="5">
    <source>
        <dbReference type="EMBL" id="NUW43120.1"/>
    </source>
</evidence>
<dbReference type="InterPro" id="IPR050530">
    <property type="entry name" value="GvpA"/>
</dbReference>
<feature type="region of interest" description="Disordered" evidence="4">
    <location>
        <begin position="1"/>
        <end position="22"/>
    </location>
</feature>
<evidence type="ECO:0000256" key="4">
    <source>
        <dbReference type="SAM" id="MobiDB-lite"/>
    </source>
</evidence>
<dbReference type="InterPro" id="IPR000638">
    <property type="entry name" value="Gas-vesicle_GvpA-like"/>
</dbReference>